<accession>A0A9P8XZP2</accession>
<evidence type="ECO:0000313" key="1">
    <source>
        <dbReference type="EMBL" id="KAH7021518.1"/>
    </source>
</evidence>
<sequence>MAPFPELYFEGEPAAPAMNSAQMYDSLQASFAMSLNISNHFPEGMMSTTTQPLQPVILGSSKEDVSHCFMAPQFAFGPVECSPCNLPSNAEGPMDLPVSFYSAHEQYNPWWPPQAIVDDIGIPTLGTSDSIERFPRTPSQYVELGPPLDFLQEIALFQSSQGIIPVGGWEESTSAGCPDTDDTANLCSSEATLFSQVSTSEPDSCYSGVNGHELCGNPFGFCDTEPENGYNRGIWWDVLLTNAGDGDVHKTTAAGISSSEVADSQYHSLPYIIRITIQMDIG</sequence>
<dbReference type="RefSeq" id="XP_046007719.1">
    <property type="nucleotide sequence ID" value="XM_046161485.1"/>
</dbReference>
<keyword evidence="2" id="KW-1185">Reference proteome</keyword>
<dbReference type="GeneID" id="70191031"/>
<gene>
    <name evidence="1" type="ORF">B0I36DRAFT_394062</name>
</gene>
<protein>
    <submittedName>
        <fullName evidence="1">Uncharacterized protein</fullName>
    </submittedName>
</protein>
<dbReference type="OrthoDB" id="4787470at2759"/>
<name>A0A9P8XZP2_9PEZI</name>
<comment type="caution">
    <text evidence="1">The sequence shown here is derived from an EMBL/GenBank/DDBJ whole genome shotgun (WGS) entry which is preliminary data.</text>
</comment>
<dbReference type="Proteomes" id="UP000756346">
    <property type="component" value="Unassembled WGS sequence"/>
</dbReference>
<dbReference type="AlphaFoldDB" id="A0A9P8XZP2"/>
<evidence type="ECO:0000313" key="2">
    <source>
        <dbReference type="Proteomes" id="UP000756346"/>
    </source>
</evidence>
<dbReference type="EMBL" id="JAGTJQ010000010">
    <property type="protein sequence ID" value="KAH7021518.1"/>
    <property type="molecule type" value="Genomic_DNA"/>
</dbReference>
<proteinExistence type="predicted"/>
<organism evidence="1 2">
    <name type="scientific">Microdochium trichocladiopsis</name>
    <dbReference type="NCBI Taxonomy" id="1682393"/>
    <lineage>
        <taxon>Eukaryota</taxon>
        <taxon>Fungi</taxon>
        <taxon>Dikarya</taxon>
        <taxon>Ascomycota</taxon>
        <taxon>Pezizomycotina</taxon>
        <taxon>Sordariomycetes</taxon>
        <taxon>Xylariomycetidae</taxon>
        <taxon>Xylariales</taxon>
        <taxon>Microdochiaceae</taxon>
        <taxon>Microdochium</taxon>
    </lineage>
</organism>
<reference evidence="1" key="1">
    <citation type="journal article" date="2021" name="Nat. Commun.">
        <title>Genetic determinants of endophytism in the Arabidopsis root mycobiome.</title>
        <authorList>
            <person name="Mesny F."/>
            <person name="Miyauchi S."/>
            <person name="Thiergart T."/>
            <person name="Pickel B."/>
            <person name="Atanasova L."/>
            <person name="Karlsson M."/>
            <person name="Huettel B."/>
            <person name="Barry K.W."/>
            <person name="Haridas S."/>
            <person name="Chen C."/>
            <person name="Bauer D."/>
            <person name="Andreopoulos W."/>
            <person name="Pangilinan J."/>
            <person name="LaButti K."/>
            <person name="Riley R."/>
            <person name="Lipzen A."/>
            <person name="Clum A."/>
            <person name="Drula E."/>
            <person name="Henrissat B."/>
            <person name="Kohler A."/>
            <person name="Grigoriev I.V."/>
            <person name="Martin F.M."/>
            <person name="Hacquard S."/>
        </authorList>
    </citation>
    <scope>NUCLEOTIDE SEQUENCE</scope>
    <source>
        <strain evidence="1">MPI-CAGE-CH-0230</strain>
    </source>
</reference>